<evidence type="ECO:0000256" key="1">
    <source>
        <dbReference type="SAM" id="Phobius"/>
    </source>
</evidence>
<accession>A0AAN8NWS9</accession>
<keyword evidence="3" id="KW-1185">Reference proteome</keyword>
<sequence length="314" mass="36250">MARRRSSASGSSPLTNSPCTALTENGSSCPLPRIDQKYCSDHRAEYQELYDSYKKLHSEYDLINIRGWPTGAPGAFEPNLWKSQISEKIQKGEETARLRSQVNRRFFIQNIQNQTDRNHVREILKLEYDVQGWKQCLRAWNQKEKRAQDITRLQDAVNTEKATLARLRNEHLDGKLENTGDDQINREARRHLAISLQNLPYPPIVGPLYNIPFRLLPLWLFLFAVQLVRAIFNTEPSNPSDSLWLEAIQVASRSSFIRYAITVTKWADVSYTTILLIGLMAWLCMLEAIRQDRKRIYEKFCNPAPASATKSNPR</sequence>
<dbReference type="Proteomes" id="UP001307849">
    <property type="component" value="Unassembled WGS sequence"/>
</dbReference>
<feature type="transmembrane region" description="Helical" evidence="1">
    <location>
        <begin position="269"/>
        <end position="289"/>
    </location>
</feature>
<dbReference type="AlphaFoldDB" id="A0AAN8NWS9"/>
<keyword evidence="1" id="KW-0812">Transmembrane</keyword>
<protein>
    <submittedName>
        <fullName evidence="2">Uncharacterized protein</fullName>
    </submittedName>
</protein>
<comment type="caution">
    <text evidence="2">The sequence shown here is derived from an EMBL/GenBank/DDBJ whole genome shotgun (WGS) entry which is preliminary data.</text>
</comment>
<feature type="transmembrane region" description="Helical" evidence="1">
    <location>
        <begin position="215"/>
        <end position="232"/>
    </location>
</feature>
<proteinExistence type="predicted"/>
<evidence type="ECO:0000313" key="2">
    <source>
        <dbReference type="EMBL" id="KAK6514419.1"/>
    </source>
</evidence>
<gene>
    <name evidence="2" type="ORF">TWF506_008812</name>
</gene>
<evidence type="ECO:0000313" key="3">
    <source>
        <dbReference type="Proteomes" id="UP001307849"/>
    </source>
</evidence>
<organism evidence="2 3">
    <name type="scientific">Arthrobotrys conoides</name>
    <dbReference type="NCBI Taxonomy" id="74498"/>
    <lineage>
        <taxon>Eukaryota</taxon>
        <taxon>Fungi</taxon>
        <taxon>Dikarya</taxon>
        <taxon>Ascomycota</taxon>
        <taxon>Pezizomycotina</taxon>
        <taxon>Orbiliomycetes</taxon>
        <taxon>Orbiliales</taxon>
        <taxon>Orbiliaceae</taxon>
        <taxon>Arthrobotrys</taxon>
    </lineage>
</organism>
<reference evidence="2 3" key="1">
    <citation type="submission" date="2019-10" db="EMBL/GenBank/DDBJ databases">
        <authorList>
            <person name="Palmer J.M."/>
        </authorList>
    </citation>
    <scope>NUCLEOTIDE SEQUENCE [LARGE SCALE GENOMIC DNA]</scope>
    <source>
        <strain evidence="2 3">TWF506</strain>
    </source>
</reference>
<name>A0AAN8NWS9_9PEZI</name>
<keyword evidence="1" id="KW-0472">Membrane</keyword>
<dbReference type="EMBL" id="JAVHJM010000005">
    <property type="protein sequence ID" value="KAK6514419.1"/>
    <property type="molecule type" value="Genomic_DNA"/>
</dbReference>
<keyword evidence="1" id="KW-1133">Transmembrane helix</keyword>